<gene>
    <name evidence="4" type="ORF">H4O11_10440</name>
</gene>
<comment type="similarity">
    <text evidence="1">Belongs to the ComF/GntX family.</text>
</comment>
<keyword evidence="5" id="KW-1185">Reference proteome</keyword>
<accession>A0A7W3FMD2</accession>
<dbReference type="SUPFAM" id="SSF53271">
    <property type="entry name" value="PRTase-like"/>
    <property type="match status" value="1"/>
</dbReference>
<proteinExistence type="inferred from homology"/>
<organism evidence="4 5">
    <name type="scientific">Stenotrophomonas tumulicola</name>
    <dbReference type="NCBI Taxonomy" id="1685415"/>
    <lineage>
        <taxon>Bacteria</taxon>
        <taxon>Pseudomonadati</taxon>
        <taxon>Pseudomonadota</taxon>
        <taxon>Gammaproteobacteria</taxon>
        <taxon>Lysobacterales</taxon>
        <taxon>Lysobacteraceae</taxon>
        <taxon>Stenotrophomonas</taxon>
    </lineage>
</organism>
<dbReference type="AlphaFoldDB" id="A0A7W3FMD2"/>
<protein>
    <submittedName>
        <fullName evidence="4">ComF family protein</fullName>
    </submittedName>
</protein>
<dbReference type="Pfam" id="PF18912">
    <property type="entry name" value="DZR_2"/>
    <property type="match status" value="1"/>
</dbReference>
<dbReference type="Gene3D" id="3.40.50.2020">
    <property type="match status" value="1"/>
</dbReference>
<dbReference type="PANTHER" id="PTHR47505:SF1">
    <property type="entry name" value="DNA UTILIZATION PROTEIN YHGH"/>
    <property type="match status" value="1"/>
</dbReference>
<comment type="caution">
    <text evidence="4">The sequence shown here is derived from an EMBL/GenBank/DDBJ whole genome shotgun (WGS) entry which is preliminary data.</text>
</comment>
<dbReference type="Proteomes" id="UP000547058">
    <property type="component" value="Unassembled WGS sequence"/>
</dbReference>
<dbReference type="PANTHER" id="PTHR47505">
    <property type="entry name" value="DNA UTILIZATION PROTEIN YHGH"/>
    <property type="match status" value="1"/>
</dbReference>
<dbReference type="EMBL" id="JACGXS010000004">
    <property type="protein sequence ID" value="MBA8682226.1"/>
    <property type="molecule type" value="Genomic_DNA"/>
</dbReference>
<dbReference type="CDD" id="cd06223">
    <property type="entry name" value="PRTases_typeI"/>
    <property type="match status" value="1"/>
</dbReference>
<evidence type="ECO:0000259" key="3">
    <source>
        <dbReference type="Pfam" id="PF18912"/>
    </source>
</evidence>
<dbReference type="Pfam" id="PF00156">
    <property type="entry name" value="Pribosyltran"/>
    <property type="match status" value="1"/>
</dbReference>
<dbReference type="InterPro" id="IPR044005">
    <property type="entry name" value="DZR_2"/>
</dbReference>
<dbReference type="RefSeq" id="WP_182339354.1">
    <property type="nucleotide sequence ID" value="NZ_JACGXS010000004.1"/>
</dbReference>
<sequence length="228" mass="24872">MRLPLLRAPGSRLLGILLPPVCQVCGEPGEHDRELCGPCCLALPWHTDGCARCAAPLPEDASDICFRCEEMPPLLDHCWASLRYEDPVSALLLRYKFHQDLAAGRLLAQLMALSPPPWPLPPLVAVPLHGSRLRRRGYDQAGELARLIGAPRWHGLRRIRATLPQSERGADARRHNLDGAFAVRGPVPDAVVLVDDVMTTGSTLHACAEALRAAGCRDVSAWVCARVP</sequence>
<evidence type="ECO:0000313" key="4">
    <source>
        <dbReference type="EMBL" id="MBA8682226.1"/>
    </source>
</evidence>
<feature type="domain" description="Phosphoribosyltransferase" evidence="2">
    <location>
        <begin position="190"/>
        <end position="223"/>
    </location>
</feature>
<dbReference type="InterPro" id="IPR000836">
    <property type="entry name" value="PRTase_dom"/>
</dbReference>
<dbReference type="InterPro" id="IPR051910">
    <property type="entry name" value="ComF/GntX_DNA_util-trans"/>
</dbReference>
<feature type="domain" description="Double zinc ribbon" evidence="3">
    <location>
        <begin position="13"/>
        <end position="68"/>
    </location>
</feature>
<evidence type="ECO:0000256" key="1">
    <source>
        <dbReference type="ARBA" id="ARBA00008007"/>
    </source>
</evidence>
<evidence type="ECO:0000313" key="5">
    <source>
        <dbReference type="Proteomes" id="UP000547058"/>
    </source>
</evidence>
<reference evidence="4 5" key="1">
    <citation type="submission" date="2020-08" db="EMBL/GenBank/DDBJ databases">
        <title>Stenotrophomonas tumulicola JCM 30961.</title>
        <authorList>
            <person name="Deng Y."/>
        </authorList>
    </citation>
    <scope>NUCLEOTIDE SEQUENCE [LARGE SCALE GENOMIC DNA]</scope>
    <source>
        <strain evidence="4 5">JCM 30961</strain>
    </source>
</reference>
<name>A0A7W3FMD2_9GAMM</name>
<evidence type="ECO:0000259" key="2">
    <source>
        <dbReference type="Pfam" id="PF00156"/>
    </source>
</evidence>
<dbReference type="InterPro" id="IPR029057">
    <property type="entry name" value="PRTase-like"/>
</dbReference>